<dbReference type="EMBL" id="CP092870">
    <property type="protein sequence ID" value="UYV71371.1"/>
    <property type="molecule type" value="Genomic_DNA"/>
</dbReference>
<organism evidence="7 8">
    <name type="scientific">Cordylochernes scorpioides</name>
    <dbReference type="NCBI Taxonomy" id="51811"/>
    <lineage>
        <taxon>Eukaryota</taxon>
        <taxon>Metazoa</taxon>
        <taxon>Ecdysozoa</taxon>
        <taxon>Arthropoda</taxon>
        <taxon>Chelicerata</taxon>
        <taxon>Arachnida</taxon>
        <taxon>Pseudoscorpiones</taxon>
        <taxon>Cheliferoidea</taxon>
        <taxon>Chernetidae</taxon>
        <taxon>Cordylochernes</taxon>
    </lineage>
</organism>
<dbReference type="InterPro" id="IPR039537">
    <property type="entry name" value="Retrotran_Ty1/copia-like"/>
</dbReference>
<proteinExistence type="predicted"/>
<dbReference type="InterPro" id="IPR057670">
    <property type="entry name" value="SH3_retrovirus"/>
</dbReference>
<evidence type="ECO:0000256" key="4">
    <source>
        <dbReference type="PROSITE-ProRule" id="PRU00047"/>
    </source>
</evidence>
<gene>
    <name evidence="7" type="ORF">LAZ67_8002796</name>
</gene>
<dbReference type="Gene3D" id="3.30.420.10">
    <property type="entry name" value="Ribonuclease H-like superfamily/Ribonuclease H"/>
    <property type="match status" value="1"/>
</dbReference>
<keyword evidence="4" id="KW-0863">Zinc-finger</keyword>
<dbReference type="InterPro" id="IPR012337">
    <property type="entry name" value="RNaseH-like_sf"/>
</dbReference>
<dbReference type="InterPro" id="IPR001584">
    <property type="entry name" value="Integrase_cat-core"/>
</dbReference>
<dbReference type="Pfam" id="PF25597">
    <property type="entry name" value="SH3_retrovirus"/>
    <property type="match status" value="1"/>
</dbReference>
<evidence type="ECO:0000259" key="5">
    <source>
        <dbReference type="PROSITE" id="PS50158"/>
    </source>
</evidence>
<dbReference type="InterPro" id="IPR036397">
    <property type="entry name" value="RNaseH_sf"/>
</dbReference>
<dbReference type="InterPro" id="IPR001878">
    <property type="entry name" value="Znf_CCHC"/>
</dbReference>
<evidence type="ECO:0000313" key="7">
    <source>
        <dbReference type="EMBL" id="UYV71371.1"/>
    </source>
</evidence>
<keyword evidence="2" id="KW-0479">Metal-binding</keyword>
<keyword evidence="3" id="KW-0378">Hydrolase</keyword>
<dbReference type="PROSITE" id="PS50158">
    <property type="entry name" value="ZF_CCHC"/>
    <property type="match status" value="1"/>
</dbReference>
<dbReference type="SUPFAM" id="SSF53098">
    <property type="entry name" value="Ribonuclease H-like"/>
    <property type="match status" value="1"/>
</dbReference>
<evidence type="ECO:0000259" key="6">
    <source>
        <dbReference type="PROSITE" id="PS50994"/>
    </source>
</evidence>
<name>A0ABY6KT58_9ARAC</name>
<dbReference type="Pfam" id="PF00665">
    <property type="entry name" value="rve"/>
    <property type="match status" value="1"/>
</dbReference>
<feature type="domain" description="Integrase catalytic" evidence="6">
    <location>
        <begin position="274"/>
        <end position="440"/>
    </location>
</feature>
<keyword evidence="8" id="KW-1185">Reference proteome</keyword>
<keyword evidence="1" id="KW-0645">Protease</keyword>
<feature type="domain" description="CCHC-type" evidence="5">
    <location>
        <begin position="40"/>
        <end position="53"/>
    </location>
</feature>
<evidence type="ECO:0000256" key="3">
    <source>
        <dbReference type="ARBA" id="ARBA00022801"/>
    </source>
</evidence>
<dbReference type="PANTHER" id="PTHR42648:SF24">
    <property type="entry name" value="INTEGRASE CATALYTIC DOMAIN-CONTAINING PROTEIN"/>
    <property type="match status" value="1"/>
</dbReference>
<dbReference type="Proteomes" id="UP001235939">
    <property type="component" value="Chromosome 08"/>
</dbReference>
<protein>
    <submittedName>
        <fullName evidence="7">FHDC1</fullName>
    </submittedName>
</protein>
<evidence type="ECO:0000256" key="1">
    <source>
        <dbReference type="ARBA" id="ARBA00022670"/>
    </source>
</evidence>
<evidence type="ECO:0000313" key="8">
    <source>
        <dbReference type="Proteomes" id="UP001235939"/>
    </source>
</evidence>
<sequence>MYQGNKKKNYFSAKAQYSSGSMLEPTVHPRTARTYDIRNCSFCGKTGHLIKDCFLRNKNSQGQHYRKDQNYKGKSSAFHSEILSFHHISERASDPTSEWGEWLIDSAATSHFCKEKDWFVNYQDIPPMDALIGDVDCKSTILGKGDINFVLRDINNTFVEITLLNVLYAPNMRRNLISGSCIDIAGNKIIWKNGKMTIFKNNGEYFFTARRFPITQILIFSIRFCHINSEILNSMSKKNTVKGLEKVQGNPTTCDVCKVAKITRSSFKFSYTILTRKPLEKVHMDIWGPAPVRSLGGSRYFLSIIDDYSRKVNVYFLKEKSEVFNYFKQYLHESERALNAKLKCIRTDNGLEFCNKEFENFLVNLGIKIERTSTYSPEQNGIAERFNRTAIEGVRAMLLDSGLQPRFWAEALNTFTYTKNRCEHALTKGVSPMELWSGHKPSVRHFKIFGSLAYVHVPKIKRNKLQPKANSGIMVGYATKTKGYRIWLPADRKVIETIHVFIDEAKKGVDTLFGTASRVQYVFYPQDDNYPYENNDSDNHNLHTLTPIDIAKWKRLEIPRKTGSRKDRKVWKLVDPPPQGVKILGNKWVYRVKRDDKNNIKRYKARLVAQGYRQKYGIDYTDIFSPVLKEITKELDAFIEMLIEISPTITLEEMKEACESEKGAFVSTATIHNFLLKMKITFRRARILLDRYLSAPWKTFKVLTKYRQSWSRQSGKLGNVHTKNEDTVALRKFCEQIKVELGAKDVDRKVLTGLHGG</sequence>
<dbReference type="InterPro" id="IPR054722">
    <property type="entry name" value="PolX-like_BBD"/>
</dbReference>
<dbReference type="Pfam" id="PF22936">
    <property type="entry name" value="Pol_BBD"/>
    <property type="match status" value="1"/>
</dbReference>
<accession>A0ABY6KT58</accession>
<dbReference type="PROSITE" id="PS50994">
    <property type="entry name" value="INTEGRASE"/>
    <property type="match status" value="1"/>
</dbReference>
<dbReference type="PANTHER" id="PTHR42648">
    <property type="entry name" value="TRANSPOSASE, PUTATIVE-RELATED"/>
    <property type="match status" value="1"/>
</dbReference>
<dbReference type="Pfam" id="PF07727">
    <property type="entry name" value="RVT_2"/>
    <property type="match status" value="1"/>
</dbReference>
<reference evidence="7 8" key="1">
    <citation type="submission" date="2022-01" db="EMBL/GenBank/DDBJ databases">
        <title>A chromosomal length assembly of Cordylochernes scorpioides.</title>
        <authorList>
            <person name="Zeh D."/>
            <person name="Zeh J."/>
        </authorList>
    </citation>
    <scope>NUCLEOTIDE SEQUENCE [LARGE SCALE GENOMIC DNA]</scope>
    <source>
        <strain evidence="7">IN4F17</strain>
        <tissue evidence="7">Whole Body</tissue>
    </source>
</reference>
<keyword evidence="4" id="KW-0862">Zinc</keyword>
<evidence type="ECO:0000256" key="2">
    <source>
        <dbReference type="ARBA" id="ARBA00022723"/>
    </source>
</evidence>
<dbReference type="InterPro" id="IPR013103">
    <property type="entry name" value="RVT_2"/>
</dbReference>